<keyword evidence="2" id="KW-1185">Reference proteome</keyword>
<dbReference type="Gramene" id="PUZ45356">
    <property type="protein sequence ID" value="PUZ45356"/>
    <property type="gene ID" value="GQ55_8G216200"/>
</dbReference>
<organism evidence="1 2">
    <name type="scientific">Panicum hallii var. hallii</name>
    <dbReference type="NCBI Taxonomy" id="1504633"/>
    <lineage>
        <taxon>Eukaryota</taxon>
        <taxon>Viridiplantae</taxon>
        <taxon>Streptophyta</taxon>
        <taxon>Embryophyta</taxon>
        <taxon>Tracheophyta</taxon>
        <taxon>Spermatophyta</taxon>
        <taxon>Magnoliopsida</taxon>
        <taxon>Liliopsida</taxon>
        <taxon>Poales</taxon>
        <taxon>Poaceae</taxon>
        <taxon>PACMAD clade</taxon>
        <taxon>Panicoideae</taxon>
        <taxon>Panicodae</taxon>
        <taxon>Paniceae</taxon>
        <taxon>Panicinae</taxon>
        <taxon>Panicum</taxon>
        <taxon>Panicum sect. Panicum</taxon>
    </lineage>
</organism>
<dbReference type="Proteomes" id="UP000244336">
    <property type="component" value="Chromosome 8"/>
</dbReference>
<protein>
    <submittedName>
        <fullName evidence="1">Uncharacterized protein</fullName>
    </submittedName>
</protein>
<evidence type="ECO:0000313" key="1">
    <source>
        <dbReference type="EMBL" id="PUZ45356.1"/>
    </source>
</evidence>
<dbReference type="EMBL" id="CM009756">
    <property type="protein sequence ID" value="PUZ45356.1"/>
    <property type="molecule type" value="Genomic_DNA"/>
</dbReference>
<proteinExistence type="predicted"/>
<name>A0A2T7CPV8_9POAL</name>
<sequence length="132" mass="14111">MFSQGHPGNKPLCSDCSSLCNTNCTAMVNANCSDECSFQFSCQQCQSQVRQACCQDFCSRSDGTSSYSCCPNNCVDGDCSTCTCDNCNAAIQNSCTSACSDRYCRACQSGVAQQCMSSCLSDCNDHCVKKNC</sequence>
<accession>A0A2T7CPV8</accession>
<dbReference type="OrthoDB" id="10318041at2759"/>
<dbReference type="AlphaFoldDB" id="A0A2T7CPV8"/>
<reference evidence="1 2" key="1">
    <citation type="submission" date="2018-04" db="EMBL/GenBank/DDBJ databases">
        <title>WGS assembly of Panicum hallii var. hallii HAL2.</title>
        <authorList>
            <person name="Lovell J."/>
            <person name="Jenkins J."/>
            <person name="Lowry D."/>
            <person name="Mamidi S."/>
            <person name="Sreedasyam A."/>
            <person name="Weng X."/>
            <person name="Barry K."/>
            <person name="Bonette J."/>
            <person name="Campitelli B."/>
            <person name="Daum C."/>
            <person name="Gordon S."/>
            <person name="Gould B."/>
            <person name="Lipzen A."/>
            <person name="MacQueen A."/>
            <person name="Palacio-Mejia J."/>
            <person name="Plott C."/>
            <person name="Shakirov E."/>
            <person name="Shu S."/>
            <person name="Yoshinaga Y."/>
            <person name="Zane M."/>
            <person name="Rokhsar D."/>
            <person name="Grimwood J."/>
            <person name="Schmutz J."/>
            <person name="Juenger T."/>
        </authorList>
    </citation>
    <scope>NUCLEOTIDE SEQUENCE [LARGE SCALE GENOMIC DNA]</scope>
    <source>
        <strain evidence="2">cv. HAL2</strain>
    </source>
</reference>
<gene>
    <name evidence="1" type="ORF">GQ55_8G216200</name>
</gene>
<evidence type="ECO:0000313" key="2">
    <source>
        <dbReference type="Proteomes" id="UP000244336"/>
    </source>
</evidence>